<keyword evidence="4" id="KW-0067">ATP-binding</keyword>
<keyword evidence="7" id="KW-1185">Reference proteome</keyword>
<dbReference type="PANTHER" id="PTHR23155">
    <property type="entry name" value="DISEASE RESISTANCE PROTEIN RP"/>
    <property type="match status" value="1"/>
</dbReference>
<dbReference type="Gene3D" id="3.80.10.10">
    <property type="entry name" value="Ribonuclease Inhibitor"/>
    <property type="match status" value="1"/>
</dbReference>
<gene>
    <name evidence="8" type="primary">LOC113713928</name>
</gene>
<dbReference type="GO" id="GO:0043531">
    <property type="term" value="F:ADP binding"/>
    <property type="evidence" value="ECO:0007669"/>
    <property type="project" value="InterPro"/>
</dbReference>
<evidence type="ECO:0000313" key="8">
    <source>
        <dbReference type="RefSeq" id="XP_027093536.1"/>
    </source>
</evidence>
<dbReference type="InterPro" id="IPR032675">
    <property type="entry name" value="LRR_dom_sf"/>
</dbReference>
<dbReference type="PRINTS" id="PR00364">
    <property type="entry name" value="DISEASERSIST"/>
</dbReference>
<reference evidence="8" key="2">
    <citation type="submission" date="2025-08" db="UniProtKB">
        <authorList>
            <consortium name="RefSeq"/>
        </authorList>
    </citation>
    <scope>IDENTIFICATION</scope>
    <source>
        <tissue evidence="8">Leaves</tissue>
    </source>
</reference>
<dbReference type="Pfam" id="PF23559">
    <property type="entry name" value="WHD_DRP"/>
    <property type="match status" value="1"/>
</dbReference>
<feature type="domain" description="NB-ARC" evidence="5">
    <location>
        <begin position="67"/>
        <end position="147"/>
    </location>
</feature>
<name>A0A6P6UT66_COFAR</name>
<dbReference type="InterPro" id="IPR044974">
    <property type="entry name" value="Disease_R_plants"/>
</dbReference>
<evidence type="ECO:0000313" key="7">
    <source>
        <dbReference type="Proteomes" id="UP001652660"/>
    </source>
</evidence>
<dbReference type="Gene3D" id="3.40.50.300">
    <property type="entry name" value="P-loop containing nucleotide triphosphate hydrolases"/>
    <property type="match status" value="2"/>
</dbReference>
<dbReference type="Gene3D" id="1.10.10.10">
    <property type="entry name" value="Winged helix-like DNA-binding domain superfamily/Winged helix DNA-binding domain"/>
    <property type="match status" value="1"/>
</dbReference>
<evidence type="ECO:0000256" key="1">
    <source>
        <dbReference type="ARBA" id="ARBA00008894"/>
    </source>
</evidence>
<dbReference type="InterPro" id="IPR002182">
    <property type="entry name" value="NB-ARC"/>
</dbReference>
<organism evidence="7 8">
    <name type="scientific">Coffea arabica</name>
    <name type="common">Arabian coffee</name>
    <dbReference type="NCBI Taxonomy" id="13443"/>
    <lineage>
        <taxon>Eukaryota</taxon>
        <taxon>Viridiplantae</taxon>
        <taxon>Streptophyta</taxon>
        <taxon>Embryophyta</taxon>
        <taxon>Tracheophyta</taxon>
        <taxon>Spermatophyta</taxon>
        <taxon>Magnoliopsida</taxon>
        <taxon>eudicotyledons</taxon>
        <taxon>Gunneridae</taxon>
        <taxon>Pentapetalae</taxon>
        <taxon>asterids</taxon>
        <taxon>lamiids</taxon>
        <taxon>Gentianales</taxon>
        <taxon>Rubiaceae</taxon>
        <taxon>Ixoroideae</taxon>
        <taxon>Gardenieae complex</taxon>
        <taxon>Bertiereae - Coffeeae clade</taxon>
        <taxon>Coffeeae</taxon>
        <taxon>Coffea</taxon>
    </lineage>
</organism>
<dbReference type="SUPFAM" id="SSF52540">
    <property type="entry name" value="P-loop containing nucleoside triphosphate hydrolases"/>
    <property type="match status" value="1"/>
</dbReference>
<dbReference type="InterPro" id="IPR058922">
    <property type="entry name" value="WHD_DRP"/>
</dbReference>
<proteinExistence type="inferred from homology"/>
<dbReference type="PANTHER" id="PTHR23155:SF1205">
    <property type="entry name" value="DISEASE RESISTANCE PROTEIN RPM1"/>
    <property type="match status" value="1"/>
</dbReference>
<dbReference type="Pfam" id="PF00931">
    <property type="entry name" value="NB-ARC"/>
    <property type="match status" value="2"/>
</dbReference>
<dbReference type="GeneID" id="113713928"/>
<dbReference type="Proteomes" id="UP001652660">
    <property type="component" value="Chromosome 10c"/>
</dbReference>
<sequence>MPSLESKPIINDVVVGFEDEAASIINRLLRGSRKLQVVSIVGMPGLGKTTLARKVYNDSSLSDKYFKMSEEDLAEVLYRSLKRNKYLIVLDDVWDVEAWKGLQASFPDDENGSMVIFTSRLCDVAPQDKLDQEPHLLRQLSHDESHETVGSCRKKSYFLEKSCLQNCVNFGCKLWKLCKGLPLTIVILDGILATTDQHGWKEVVESLIEVLAFSEDYEHTTERLIWLWAAEGFARQTQLKSSEDVANDYMMDLIGRSLVMVSKQRSIGGVKTCCIHDFLREFCVTKAKEENFFYLIHGNDELFTFEVPHYLRRLCIHSEPEHFCESRLLRVLDVSQIHFGNTFPKEIELLVQLKYLAIQAFGCEECFPRLQKLVLERCPHLEEIPSSLGNISTLEMIEVVDCPNSASSVEEVLEEQLSMGNADMQIIISSFATDY</sequence>
<evidence type="ECO:0000256" key="4">
    <source>
        <dbReference type="ARBA" id="ARBA00022840"/>
    </source>
</evidence>
<dbReference type="GO" id="GO:0098542">
    <property type="term" value="P:defense response to other organism"/>
    <property type="evidence" value="ECO:0007669"/>
    <property type="project" value="TreeGrafter"/>
</dbReference>
<accession>A0A6P6UT66</accession>
<comment type="similarity">
    <text evidence="1">Belongs to the disease resistance NB-LRR family.</text>
</comment>
<feature type="domain" description="Disease resistance protein winged helix" evidence="6">
    <location>
        <begin position="213"/>
        <end position="282"/>
    </location>
</feature>
<evidence type="ECO:0000256" key="2">
    <source>
        <dbReference type="ARBA" id="ARBA00022741"/>
    </source>
</evidence>
<dbReference type="OrthoDB" id="1935686at2759"/>
<evidence type="ECO:0000259" key="6">
    <source>
        <dbReference type="Pfam" id="PF23559"/>
    </source>
</evidence>
<dbReference type="InterPro" id="IPR036388">
    <property type="entry name" value="WH-like_DNA-bd_sf"/>
</dbReference>
<evidence type="ECO:0000259" key="5">
    <source>
        <dbReference type="Pfam" id="PF00931"/>
    </source>
</evidence>
<evidence type="ECO:0000256" key="3">
    <source>
        <dbReference type="ARBA" id="ARBA00022821"/>
    </source>
</evidence>
<feature type="domain" description="NB-ARC" evidence="5">
    <location>
        <begin position="18"/>
        <end position="66"/>
    </location>
</feature>
<protein>
    <submittedName>
        <fullName evidence="8">Late blight resistance protein homolog R1A-3</fullName>
    </submittedName>
</protein>
<keyword evidence="2" id="KW-0547">Nucleotide-binding</keyword>
<dbReference type="RefSeq" id="XP_027093536.1">
    <property type="nucleotide sequence ID" value="XM_027237735.1"/>
</dbReference>
<keyword evidence="3" id="KW-0611">Plant defense</keyword>
<dbReference type="AlphaFoldDB" id="A0A6P6UT66"/>
<reference evidence="7" key="1">
    <citation type="journal article" date="2025" name="Foods">
        <title>Unveiling the Microbial Signatures of Arabica Coffee Cherries: Insights into Ripeness Specific Diversity, Functional Traits, and Implications for Quality and Safety.</title>
        <authorList>
            <consortium name="RefSeq"/>
            <person name="Tenea G.N."/>
            <person name="Cifuentes V."/>
            <person name="Reyes P."/>
            <person name="Cevallos-Vallejos M."/>
        </authorList>
    </citation>
    <scope>NUCLEOTIDE SEQUENCE [LARGE SCALE GENOMIC DNA]</scope>
</reference>
<dbReference type="SUPFAM" id="SSF52047">
    <property type="entry name" value="RNI-like"/>
    <property type="match status" value="1"/>
</dbReference>
<dbReference type="InterPro" id="IPR027417">
    <property type="entry name" value="P-loop_NTPase"/>
</dbReference>